<feature type="compositionally biased region" description="Basic and acidic residues" evidence="1">
    <location>
        <begin position="111"/>
        <end position="133"/>
    </location>
</feature>
<feature type="region of interest" description="Disordered" evidence="1">
    <location>
        <begin position="53"/>
        <end position="72"/>
    </location>
</feature>
<feature type="non-terminal residue" evidence="2">
    <location>
        <position position="1"/>
    </location>
</feature>
<feature type="compositionally biased region" description="Basic residues" evidence="1">
    <location>
        <begin position="134"/>
        <end position="154"/>
    </location>
</feature>
<protein>
    <submittedName>
        <fullName evidence="2">Uncharacterized protein</fullName>
    </submittedName>
</protein>
<feature type="compositionally biased region" description="Basic and acidic residues" evidence="1">
    <location>
        <begin position="173"/>
        <end position="188"/>
    </location>
</feature>
<dbReference type="STRING" id="45351.A7T9I3"/>
<name>A7T9I3_NEMVE</name>
<evidence type="ECO:0000313" key="3">
    <source>
        <dbReference type="Proteomes" id="UP000001593"/>
    </source>
</evidence>
<feature type="region of interest" description="Disordered" evidence="1">
    <location>
        <begin position="111"/>
        <end position="188"/>
    </location>
</feature>
<dbReference type="Proteomes" id="UP000001593">
    <property type="component" value="Unassembled WGS sequence"/>
</dbReference>
<dbReference type="OMA" id="NIMDAGE"/>
<sequence length="288" mass="31412">DSWKSSVVFTAPNSVDDNIFLDILSDVIATGLRKLFSVITYDGLIKDAREYGKPQTGGGKGKGAASSKPPPFHEVCEPVKALVDQGEPIPPALMAKLLKFKLLHIKQKDFDRREEERKAAKAAESGKKDEKGGKKSHSPSGKRSKSPGKVKKGKKGESDMPPSPKKESKLKKRGDVEDTFKTIGESRGDLTFQSRAVQGKLLAPWQGDTARTDVPEGEAVDAALHAEDAAAKRKEAEKLLETFWAESDSIVLKAPSGHRLKDIAKYEVVVKDRTVPEEGLNTLDGDKR</sequence>
<dbReference type="eggNOG" id="ENOG502QSCB">
    <property type="taxonomic scope" value="Eukaryota"/>
</dbReference>
<dbReference type="InterPro" id="IPR026173">
    <property type="entry name" value="SPAG17"/>
</dbReference>
<accession>A7T9I3</accession>
<feature type="non-terminal residue" evidence="2">
    <location>
        <position position="288"/>
    </location>
</feature>
<evidence type="ECO:0000256" key="1">
    <source>
        <dbReference type="SAM" id="MobiDB-lite"/>
    </source>
</evidence>
<evidence type="ECO:0000313" key="2">
    <source>
        <dbReference type="EMBL" id="EDO27342.1"/>
    </source>
</evidence>
<dbReference type="EMBL" id="DS473410">
    <property type="protein sequence ID" value="EDO27342.1"/>
    <property type="molecule type" value="Genomic_DNA"/>
</dbReference>
<proteinExistence type="predicted"/>
<keyword evidence="3" id="KW-1185">Reference proteome</keyword>
<dbReference type="InParanoid" id="A7T9I3"/>
<gene>
    <name evidence="2" type="ORF">NEMVEDRAFT_v1g224179</name>
</gene>
<dbReference type="PANTHER" id="PTHR21963:SF1">
    <property type="entry name" value="SPERM-ASSOCIATED ANTIGEN 17"/>
    <property type="match status" value="1"/>
</dbReference>
<dbReference type="HOGENOM" id="CLU_052890_0_0_1"/>
<reference evidence="2 3" key="1">
    <citation type="journal article" date="2007" name="Science">
        <title>Sea anemone genome reveals ancestral eumetazoan gene repertoire and genomic organization.</title>
        <authorList>
            <person name="Putnam N.H."/>
            <person name="Srivastava M."/>
            <person name="Hellsten U."/>
            <person name="Dirks B."/>
            <person name="Chapman J."/>
            <person name="Salamov A."/>
            <person name="Terry A."/>
            <person name="Shapiro H."/>
            <person name="Lindquist E."/>
            <person name="Kapitonov V.V."/>
            <person name="Jurka J."/>
            <person name="Genikhovich G."/>
            <person name="Grigoriev I.V."/>
            <person name="Lucas S.M."/>
            <person name="Steele R.E."/>
            <person name="Finnerty J.R."/>
            <person name="Technau U."/>
            <person name="Martindale M.Q."/>
            <person name="Rokhsar D.S."/>
        </authorList>
    </citation>
    <scope>NUCLEOTIDE SEQUENCE [LARGE SCALE GENOMIC DNA]</scope>
    <source>
        <strain evidence="3">CH2 X CH6</strain>
    </source>
</reference>
<dbReference type="PANTHER" id="PTHR21963">
    <property type="entry name" value="PF6"/>
    <property type="match status" value="1"/>
</dbReference>
<dbReference type="AlphaFoldDB" id="A7T9I3"/>
<organism evidence="2 3">
    <name type="scientific">Nematostella vectensis</name>
    <name type="common">Starlet sea anemone</name>
    <dbReference type="NCBI Taxonomy" id="45351"/>
    <lineage>
        <taxon>Eukaryota</taxon>
        <taxon>Metazoa</taxon>
        <taxon>Cnidaria</taxon>
        <taxon>Anthozoa</taxon>
        <taxon>Hexacorallia</taxon>
        <taxon>Actiniaria</taxon>
        <taxon>Edwardsiidae</taxon>
        <taxon>Nematostella</taxon>
    </lineage>
</organism>